<dbReference type="Pfam" id="PF10129">
    <property type="entry name" value="OpgC_C"/>
    <property type="match status" value="1"/>
</dbReference>
<comment type="caution">
    <text evidence="2">The sequence shown here is derived from an EMBL/GenBank/DDBJ whole genome shotgun (WGS) entry which is preliminary data.</text>
</comment>
<dbReference type="EMBL" id="JAYMRW010000024">
    <property type="protein sequence ID" value="MEM5452691.1"/>
    <property type="molecule type" value="Genomic_DNA"/>
</dbReference>
<name>A0ABU9SMW3_9BURK</name>
<feature type="transmembrane region" description="Helical" evidence="1">
    <location>
        <begin position="164"/>
        <end position="185"/>
    </location>
</feature>
<feature type="transmembrane region" description="Helical" evidence="1">
    <location>
        <begin position="224"/>
        <end position="242"/>
    </location>
</feature>
<dbReference type="RefSeq" id="WP_406954189.1">
    <property type="nucleotide sequence ID" value="NZ_JAYMRW010000024.1"/>
</dbReference>
<evidence type="ECO:0000313" key="2">
    <source>
        <dbReference type="EMBL" id="MEM5452691.1"/>
    </source>
</evidence>
<feature type="transmembrane region" description="Helical" evidence="1">
    <location>
        <begin position="48"/>
        <end position="67"/>
    </location>
</feature>
<evidence type="ECO:0000313" key="3">
    <source>
        <dbReference type="Proteomes" id="UP001390669"/>
    </source>
</evidence>
<protein>
    <submittedName>
        <fullName evidence="2">OpgC domain-containing protein</fullName>
    </submittedName>
</protein>
<accession>A0ABU9SMW3</accession>
<dbReference type="PANTHER" id="PTHR38592">
    <property type="entry name" value="BLL4819 PROTEIN"/>
    <property type="match status" value="1"/>
</dbReference>
<feature type="transmembrane region" description="Helical" evidence="1">
    <location>
        <begin position="12"/>
        <end position="36"/>
    </location>
</feature>
<keyword evidence="1" id="KW-0812">Transmembrane</keyword>
<feature type="transmembrane region" description="Helical" evidence="1">
    <location>
        <begin position="197"/>
        <end position="212"/>
    </location>
</feature>
<feature type="transmembrane region" description="Helical" evidence="1">
    <location>
        <begin position="138"/>
        <end position="157"/>
    </location>
</feature>
<dbReference type="PANTHER" id="PTHR38592:SF3">
    <property type="entry name" value="BLL4819 PROTEIN"/>
    <property type="match status" value="1"/>
</dbReference>
<keyword evidence="1" id="KW-1133">Transmembrane helix</keyword>
<sequence length="365" mass="40438">MHSSTSRLPELDFLRGLALLIVVVDHVSGSVVSHITLHTYALCDAAEAFVFLAGYSTATAWTTLAAYRDKAAARRWFIKRAWVIYRAFLFTAGLLLLASAVLRAFHIETPHTARDLQQLIASPATVLRDIVLLRRQPYLASVLPMYVLFALAAPVMVPLARERPWLLVALSFGLWAVAGTLYWYLPAALNNRWDFNPFAWQLVFVLGALARCQPVYQRIDSARFGRIAWLAALAIIASGAYYKLRIEPSTPGIMKRDLEWPRAVNFIALAWLVADLVRRGWIRHAAERAPWVGAIGRRSLQCFVAGTVVSLSADAVLARTTGGQHDVWLGLAADAVTILSVFAVASLASLPARALTSRLRKRLRL</sequence>
<feature type="transmembrane region" description="Helical" evidence="1">
    <location>
        <begin position="87"/>
        <end position="106"/>
    </location>
</feature>
<dbReference type="Proteomes" id="UP001390669">
    <property type="component" value="Unassembled WGS sequence"/>
</dbReference>
<feature type="transmembrane region" description="Helical" evidence="1">
    <location>
        <begin position="327"/>
        <end position="352"/>
    </location>
</feature>
<gene>
    <name evidence="2" type="ORF">VSR33_35235</name>
</gene>
<keyword evidence="3" id="KW-1185">Reference proteome</keyword>
<organism evidence="2 3">
    <name type="scientific">Paraburkholderia guartelaensis</name>
    <dbReference type="NCBI Taxonomy" id="2546446"/>
    <lineage>
        <taxon>Bacteria</taxon>
        <taxon>Pseudomonadati</taxon>
        <taxon>Pseudomonadota</taxon>
        <taxon>Betaproteobacteria</taxon>
        <taxon>Burkholderiales</taxon>
        <taxon>Burkholderiaceae</taxon>
        <taxon>Paraburkholderia</taxon>
    </lineage>
</organism>
<reference evidence="2 3" key="1">
    <citation type="submission" date="2024-01" db="EMBL/GenBank/DDBJ databases">
        <title>The diversity of rhizobia nodulating Mimosa spp. in eleven states of Brazil covering several biomes is determined by host plant, location, and edaphic factors.</title>
        <authorList>
            <person name="Rouws L."/>
            <person name="Barauna A."/>
            <person name="Beukes C."/>
            <person name="De Faria S.M."/>
            <person name="Gross E."/>
            <person name="Dos Reis Junior F.B."/>
            <person name="Simon M."/>
            <person name="Maluk M."/>
            <person name="Odee D.W."/>
            <person name="Kenicer G."/>
            <person name="Young J.P.W."/>
            <person name="Reis V.M."/>
            <person name="Zilli J."/>
            <person name="James E.K."/>
        </authorList>
    </citation>
    <scope>NUCLEOTIDE SEQUENCE [LARGE SCALE GENOMIC DNA]</scope>
    <source>
        <strain evidence="2 3">JPY164</strain>
    </source>
</reference>
<proteinExistence type="predicted"/>
<evidence type="ECO:0000256" key="1">
    <source>
        <dbReference type="SAM" id="Phobius"/>
    </source>
</evidence>
<dbReference type="PIRSF" id="PIRSF028704">
    <property type="entry name" value="UPC028704"/>
    <property type="match status" value="1"/>
</dbReference>
<keyword evidence="1" id="KW-0472">Membrane</keyword>
<dbReference type="InterPro" id="IPR014550">
    <property type="entry name" value="UCP028704_OpgC"/>
</dbReference>